<dbReference type="Pfam" id="PF00965">
    <property type="entry name" value="TIMP"/>
    <property type="match status" value="1"/>
</dbReference>
<evidence type="ECO:0000313" key="5">
    <source>
        <dbReference type="Proteomes" id="UP000641646"/>
    </source>
</evidence>
<accession>A0A926ZG22</accession>
<keyword evidence="2" id="KW-0964">Secreted</keyword>
<gene>
    <name evidence="4" type="ORF">H6G03_09155</name>
</gene>
<dbReference type="PANTHER" id="PTHR11844">
    <property type="entry name" value="METALLOPROTEASE INHIBITOR"/>
    <property type="match status" value="1"/>
</dbReference>
<comment type="subcellular location">
    <subcellularLocation>
        <location evidence="1">Secreted</location>
    </subcellularLocation>
</comment>
<dbReference type="Proteomes" id="UP000641646">
    <property type="component" value="Unassembled WGS sequence"/>
</dbReference>
<dbReference type="PANTHER" id="PTHR11844:SF33">
    <property type="entry name" value="TISSUE INHIBITOR OF METALLOPROTEINASE"/>
    <property type="match status" value="1"/>
</dbReference>
<dbReference type="EMBL" id="JACJPW010000018">
    <property type="protein sequence ID" value="MBD2181269.1"/>
    <property type="molecule type" value="Genomic_DNA"/>
</dbReference>
<keyword evidence="3" id="KW-0732">Signal</keyword>
<feature type="chain" id="PRO_5037771480" description="Tissue inhibitor of metalloproteinase" evidence="3">
    <location>
        <begin position="23"/>
        <end position="165"/>
    </location>
</feature>
<evidence type="ECO:0000256" key="2">
    <source>
        <dbReference type="ARBA" id="ARBA00022525"/>
    </source>
</evidence>
<dbReference type="AlphaFoldDB" id="A0A926ZG22"/>
<dbReference type="Gene3D" id="2.40.50.120">
    <property type="match status" value="1"/>
</dbReference>
<dbReference type="SUPFAM" id="SSF50242">
    <property type="entry name" value="TIMP-like"/>
    <property type="match status" value="1"/>
</dbReference>
<evidence type="ECO:0008006" key="6">
    <source>
        <dbReference type="Google" id="ProtNLM"/>
    </source>
</evidence>
<evidence type="ECO:0000313" key="4">
    <source>
        <dbReference type="EMBL" id="MBD2181269.1"/>
    </source>
</evidence>
<reference evidence="4" key="1">
    <citation type="journal article" date="2015" name="ISME J.">
        <title>Draft Genome Sequence of Streptomyces incarnatus NRRL8089, which Produces the Nucleoside Antibiotic Sinefungin.</title>
        <authorList>
            <person name="Oshima K."/>
            <person name="Hattori M."/>
            <person name="Shimizu H."/>
            <person name="Fukuda K."/>
            <person name="Nemoto M."/>
            <person name="Inagaki K."/>
            <person name="Tamura T."/>
        </authorList>
    </citation>
    <scope>NUCLEOTIDE SEQUENCE</scope>
    <source>
        <strain evidence="4">FACHB-1375</strain>
    </source>
</reference>
<dbReference type="GO" id="GO:0051045">
    <property type="term" value="P:negative regulation of membrane protein ectodomain proteolysis"/>
    <property type="evidence" value="ECO:0007669"/>
    <property type="project" value="TreeGrafter"/>
</dbReference>
<proteinExistence type="predicted"/>
<organism evidence="4 5">
    <name type="scientific">Aerosakkonema funiforme FACHB-1375</name>
    <dbReference type="NCBI Taxonomy" id="2949571"/>
    <lineage>
        <taxon>Bacteria</taxon>
        <taxon>Bacillati</taxon>
        <taxon>Cyanobacteriota</taxon>
        <taxon>Cyanophyceae</taxon>
        <taxon>Oscillatoriophycideae</taxon>
        <taxon>Aerosakkonematales</taxon>
        <taxon>Aerosakkonemataceae</taxon>
        <taxon>Aerosakkonema</taxon>
    </lineage>
</organism>
<sequence>MKKILLVAASLLMLLNANPADACSCLPANPRRSYQQARAVFAGKVTDIVVRQRAVDRQPNNDNEADRLFTEVKVTFEVSKVWKGRISRQAVVMTSRSSASCGYNFEKGKEYLVYAGNEDAELTTGLCSGTKPLTTAQADLSILRNAGTTRIENQTGERSQEDRGL</sequence>
<dbReference type="GO" id="GO:0005615">
    <property type="term" value="C:extracellular space"/>
    <property type="evidence" value="ECO:0007669"/>
    <property type="project" value="TreeGrafter"/>
</dbReference>
<evidence type="ECO:0000256" key="1">
    <source>
        <dbReference type="ARBA" id="ARBA00004613"/>
    </source>
</evidence>
<keyword evidence="5" id="KW-1185">Reference proteome</keyword>
<protein>
    <recommendedName>
        <fullName evidence="6">Tissue inhibitor of metalloproteinase</fullName>
    </recommendedName>
</protein>
<dbReference type="GO" id="GO:0031012">
    <property type="term" value="C:extracellular matrix"/>
    <property type="evidence" value="ECO:0007669"/>
    <property type="project" value="TreeGrafter"/>
</dbReference>
<dbReference type="RefSeq" id="WP_190464035.1">
    <property type="nucleotide sequence ID" value="NZ_JACJPW010000018.1"/>
</dbReference>
<reference evidence="4" key="2">
    <citation type="submission" date="2020-08" db="EMBL/GenBank/DDBJ databases">
        <authorList>
            <person name="Chen M."/>
            <person name="Teng W."/>
            <person name="Zhao L."/>
            <person name="Hu C."/>
            <person name="Zhou Y."/>
            <person name="Han B."/>
            <person name="Song L."/>
            <person name="Shu W."/>
        </authorList>
    </citation>
    <scope>NUCLEOTIDE SEQUENCE</scope>
    <source>
        <strain evidence="4">FACHB-1375</strain>
    </source>
</reference>
<evidence type="ECO:0000256" key="3">
    <source>
        <dbReference type="SAM" id="SignalP"/>
    </source>
</evidence>
<comment type="caution">
    <text evidence="4">The sequence shown here is derived from an EMBL/GenBank/DDBJ whole genome shotgun (WGS) entry which is preliminary data.</text>
</comment>
<dbReference type="GO" id="GO:0008191">
    <property type="term" value="F:metalloendopeptidase inhibitor activity"/>
    <property type="evidence" value="ECO:0007669"/>
    <property type="project" value="InterPro"/>
</dbReference>
<dbReference type="InterPro" id="IPR001820">
    <property type="entry name" value="TIMP"/>
</dbReference>
<dbReference type="InterPro" id="IPR008993">
    <property type="entry name" value="TIMP-like_OB-fold"/>
</dbReference>
<feature type="signal peptide" evidence="3">
    <location>
        <begin position="1"/>
        <end position="22"/>
    </location>
</feature>
<dbReference type="GO" id="GO:0002020">
    <property type="term" value="F:protease binding"/>
    <property type="evidence" value="ECO:0007669"/>
    <property type="project" value="TreeGrafter"/>
</dbReference>
<name>A0A926ZG22_9CYAN</name>